<dbReference type="EMBL" id="MN739376">
    <property type="protein sequence ID" value="QHT01537.1"/>
    <property type="molecule type" value="Genomic_DNA"/>
</dbReference>
<sequence>MDIDIFKNSYVIFVISFIVLCAIVYLFGIGQQVKLESVMEDGKKKVTLDEKFNWKYPLAIAMLIWAFWHFYLYPVDDEIDLSNAAPKQVGGNNMQQRYESIQKINLANWY</sequence>
<name>A0A6C0CB13_9ZZZZ</name>
<organism evidence="2">
    <name type="scientific">viral metagenome</name>
    <dbReference type="NCBI Taxonomy" id="1070528"/>
    <lineage>
        <taxon>unclassified sequences</taxon>
        <taxon>metagenomes</taxon>
        <taxon>organismal metagenomes</taxon>
    </lineage>
</organism>
<feature type="transmembrane region" description="Helical" evidence="1">
    <location>
        <begin position="54"/>
        <end position="73"/>
    </location>
</feature>
<protein>
    <submittedName>
        <fullName evidence="2">Uncharacterized protein</fullName>
    </submittedName>
</protein>
<accession>A0A6C0CB13</accession>
<evidence type="ECO:0000313" key="2">
    <source>
        <dbReference type="EMBL" id="QHT01537.1"/>
    </source>
</evidence>
<evidence type="ECO:0000256" key="1">
    <source>
        <dbReference type="SAM" id="Phobius"/>
    </source>
</evidence>
<dbReference type="AlphaFoldDB" id="A0A6C0CB13"/>
<reference evidence="2" key="1">
    <citation type="journal article" date="2020" name="Nature">
        <title>Giant virus diversity and host interactions through global metagenomics.</title>
        <authorList>
            <person name="Schulz F."/>
            <person name="Roux S."/>
            <person name="Paez-Espino D."/>
            <person name="Jungbluth S."/>
            <person name="Walsh D.A."/>
            <person name="Denef V.J."/>
            <person name="McMahon K.D."/>
            <person name="Konstantinidis K.T."/>
            <person name="Eloe-Fadrosh E.A."/>
            <person name="Kyrpides N.C."/>
            <person name="Woyke T."/>
        </authorList>
    </citation>
    <scope>NUCLEOTIDE SEQUENCE</scope>
    <source>
        <strain evidence="2">GVMAG-M-3300020192-26</strain>
    </source>
</reference>
<keyword evidence="1" id="KW-0812">Transmembrane</keyword>
<keyword evidence="1" id="KW-1133">Transmembrane helix</keyword>
<feature type="transmembrane region" description="Helical" evidence="1">
    <location>
        <begin position="12"/>
        <end position="33"/>
    </location>
</feature>
<keyword evidence="1" id="KW-0472">Membrane</keyword>
<proteinExistence type="predicted"/>